<dbReference type="InterPro" id="IPR000891">
    <property type="entry name" value="PYR_CT"/>
</dbReference>
<dbReference type="Pfam" id="PF00682">
    <property type="entry name" value="HMGL-like"/>
    <property type="match status" value="1"/>
</dbReference>
<dbReference type="PANTHER" id="PTHR10277:SF9">
    <property type="entry name" value="2-ISOPROPYLMALATE SYNTHASE 1, CHLOROPLASTIC-RELATED"/>
    <property type="match status" value="1"/>
</dbReference>
<dbReference type="EC" id="2.3.3.13" evidence="3 11"/>
<dbReference type="NCBIfam" id="NF002086">
    <property type="entry name" value="PRK00915.1-3"/>
    <property type="match status" value="1"/>
</dbReference>
<feature type="region of interest" description="Regulatory domain" evidence="11">
    <location>
        <begin position="390"/>
        <end position="523"/>
    </location>
</feature>
<dbReference type="Gene3D" id="1.10.238.260">
    <property type="match status" value="1"/>
</dbReference>
<dbReference type="InterPro" id="IPR013785">
    <property type="entry name" value="Aldolase_TIM"/>
</dbReference>
<proteinExistence type="inferred from homology"/>
<dbReference type="InterPro" id="IPR054691">
    <property type="entry name" value="LeuA/HCS_post-cat"/>
</dbReference>
<dbReference type="PROSITE" id="PS00816">
    <property type="entry name" value="AIPM_HOMOCIT_SYNTH_2"/>
    <property type="match status" value="1"/>
</dbReference>
<feature type="binding site" evidence="11">
    <location>
        <position position="13"/>
    </location>
    <ligand>
        <name>Mn(2+)</name>
        <dbReference type="ChEBI" id="CHEBI:29035"/>
    </ligand>
</feature>
<feature type="binding site" evidence="11">
    <location>
        <position position="201"/>
    </location>
    <ligand>
        <name>Mn(2+)</name>
        <dbReference type="ChEBI" id="CHEBI:29035"/>
    </ligand>
</feature>
<evidence type="ECO:0000313" key="13">
    <source>
        <dbReference type="EMBL" id="MBT9283041.1"/>
    </source>
</evidence>
<evidence type="ECO:0000256" key="2">
    <source>
        <dbReference type="ARBA" id="ARBA00009396"/>
    </source>
</evidence>
<feature type="domain" description="Pyruvate carboxyltransferase" evidence="12">
    <location>
        <begin position="4"/>
        <end position="266"/>
    </location>
</feature>
<dbReference type="HAMAP" id="MF_01025">
    <property type="entry name" value="LeuA_type1"/>
    <property type="match status" value="1"/>
</dbReference>
<dbReference type="Gene3D" id="3.30.160.270">
    <property type="match status" value="1"/>
</dbReference>
<dbReference type="GO" id="GO:0030145">
    <property type="term" value="F:manganese ion binding"/>
    <property type="evidence" value="ECO:0007669"/>
    <property type="project" value="UniProtKB-UniRule"/>
</dbReference>
<keyword evidence="10 11" id="KW-0100">Branched-chain amino acid biosynthesis</keyword>
<keyword evidence="7 11" id="KW-0808">Transferase</keyword>
<dbReference type="GO" id="GO:0003852">
    <property type="term" value="F:2-isopropylmalate synthase activity"/>
    <property type="evidence" value="ECO:0007669"/>
    <property type="project" value="UniProtKB-UniRule"/>
</dbReference>
<keyword evidence="11" id="KW-0963">Cytoplasm</keyword>
<evidence type="ECO:0000313" key="17">
    <source>
        <dbReference type="Proteomes" id="UP000244180"/>
    </source>
</evidence>
<evidence type="ECO:0000256" key="8">
    <source>
        <dbReference type="ARBA" id="ARBA00022723"/>
    </source>
</evidence>
<evidence type="ECO:0000256" key="11">
    <source>
        <dbReference type="HAMAP-Rule" id="MF_01025"/>
    </source>
</evidence>
<gene>
    <name evidence="11" type="primary">leuA</name>
    <name evidence="15" type="ORF">HSCHL_0339</name>
    <name evidence="13" type="ORF">KM312_10450</name>
    <name evidence="14" type="ORF">SA87_10770</name>
</gene>
<dbReference type="InterPro" id="IPR050073">
    <property type="entry name" value="2-IPM_HCS-like"/>
</dbReference>
<dbReference type="PANTHER" id="PTHR10277">
    <property type="entry name" value="HOMOCITRATE SYNTHASE-RELATED"/>
    <property type="match status" value="1"/>
</dbReference>
<evidence type="ECO:0000256" key="7">
    <source>
        <dbReference type="ARBA" id="ARBA00022679"/>
    </source>
</evidence>
<evidence type="ECO:0000256" key="4">
    <source>
        <dbReference type="ARBA" id="ARBA00018198"/>
    </source>
</evidence>
<dbReference type="FunFam" id="3.30.160.270:FF:000003">
    <property type="entry name" value="2-isopropylmalate synthase"/>
    <property type="match status" value="1"/>
</dbReference>
<dbReference type="EMBL" id="JXBB01000001">
    <property type="protein sequence ID" value="OAR05380.1"/>
    <property type="molecule type" value="Genomic_DNA"/>
</dbReference>
<dbReference type="Pfam" id="PF08502">
    <property type="entry name" value="LeuA_dimer"/>
    <property type="match status" value="1"/>
</dbReference>
<dbReference type="SUPFAM" id="SSF110921">
    <property type="entry name" value="2-isopropylmalate synthase LeuA, allosteric (dimerisation) domain"/>
    <property type="match status" value="1"/>
</dbReference>
<keyword evidence="13" id="KW-0012">Acyltransferase</keyword>
<dbReference type="NCBIfam" id="NF002088">
    <property type="entry name" value="PRK00915.1-5"/>
    <property type="match status" value="1"/>
</dbReference>
<dbReference type="PROSITE" id="PS50991">
    <property type="entry name" value="PYR_CT"/>
    <property type="match status" value="1"/>
</dbReference>
<comment type="caution">
    <text evidence="14">The sequence shown here is derived from an EMBL/GenBank/DDBJ whole genome shotgun (WGS) entry which is preliminary data.</text>
</comment>
<dbReference type="RefSeq" id="WP_066197309.1">
    <property type="nucleotide sequence ID" value="NZ_CBCSAS010000011.1"/>
</dbReference>
<comment type="similarity">
    <text evidence="2 11">Belongs to the alpha-IPM synthase/homocitrate synthase family. LeuA type 1 subfamily.</text>
</comment>
<accession>A0A179IU89</accession>
<dbReference type="Gene3D" id="3.20.20.70">
    <property type="entry name" value="Aldolase class I"/>
    <property type="match status" value="1"/>
</dbReference>
<evidence type="ECO:0000256" key="10">
    <source>
        <dbReference type="ARBA" id="ARBA00023304"/>
    </source>
</evidence>
<dbReference type="GO" id="GO:0003985">
    <property type="term" value="F:acetyl-CoA C-acetyltransferase activity"/>
    <property type="evidence" value="ECO:0007669"/>
    <property type="project" value="UniProtKB-UniRule"/>
</dbReference>
<dbReference type="Pfam" id="PF22617">
    <property type="entry name" value="HCS_D2"/>
    <property type="match status" value="1"/>
</dbReference>
<evidence type="ECO:0000256" key="5">
    <source>
        <dbReference type="ARBA" id="ARBA00022430"/>
    </source>
</evidence>
<feature type="binding site" evidence="11">
    <location>
        <position position="203"/>
    </location>
    <ligand>
        <name>Mn(2+)</name>
        <dbReference type="ChEBI" id="CHEBI:29035"/>
    </ligand>
</feature>
<keyword evidence="8 11" id="KW-0479">Metal-binding</keyword>
<evidence type="ECO:0000313" key="14">
    <source>
        <dbReference type="EMBL" id="OAR05380.1"/>
    </source>
</evidence>
<dbReference type="STRING" id="1484.SA87_10770"/>
<dbReference type="OrthoDB" id="9804858at2"/>
<dbReference type="EMBL" id="JAHHQF010000071">
    <property type="protein sequence ID" value="MBT9283041.1"/>
    <property type="molecule type" value="Genomic_DNA"/>
</dbReference>
<evidence type="ECO:0000313" key="15">
    <source>
        <dbReference type="EMBL" id="PTQ54420.1"/>
    </source>
</evidence>
<name>A0A179IU89_HYDSH</name>
<organism evidence="14 16">
    <name type="scientific">Hydrogenibacillus schlegelii</name>
    <name type="common">Bacillus schlegelii</name>
    <dbReference type="NCBI Taxonomy" id="1484"/>
    <lineage>
        <taxon>Bacteria</taxon>
        <taxon>Bacillati</taxon>
        <taxon>Bacillota</taxon>
        <taxon>Bacilli</taxon>
        <taxon>Bacillales</taxon>
        <taxon>Bacillales Family X. Incertae Sedis</taxon>
        <taxon>Hydrogenibacillus</taxon>
    </lineage>
</organism>
<dbReference type="SMART" id="SM00917">
    <property type="entry name" value="LeuA_dimer"/>
    <property type="match status" value="1"/>
</dbReference>
<sequence length="523" mass="56629">MRRIEIFDTTLRDGEQTAGVNLHLHEKLEIARALEQFGVDIIEAGFPASSPDEFQAVQKIAETVRGVRIAALARSHPGDIDRAWEAIRNAAGPRIHVFIATSPIHMQYKLRLTPDEVVERAVEGVRRAKRYTADVEWSAEDATRSDWDFLVRIVTEVIRAGATVVNLPDTVGYTQPQEYAAMFRYILERVPGIEKVKLSAHCHDDLGLAVANSLAAIQAGVTQIEGTINGIGERAGNAALEEIALALKVRQDHYRAETGIRTEHTVRVSKLVSKLTGIPVPPNKAIVGANAFAHESGIHQDGVLKHAATYEIMSPEMVGLSSNRIVLGKHSGRHAFREKLKELGIAVRSDEELDRLFAAFKALTGKKKEITDDDVLALFVDMAAPAEKYELLSLQCAIGSGVIPTTTIVLRLPTGEVRTESATGEGSVESVYKAIERAVGQPVALEDYRIQSTSGGPDALAEVYVKVRFHGLTSRGRGVDNDVVIASAKAYIDALNRITLRLPAAGDDRPAALGAADSGVVTG</sequence>
<dbReference type="InterPro" id="IPR013709">
    <property type="entry name" value="2-isopropylmalate_synth_dimer"/>
</dbReference>
<evidence type="ECO:0000256" key="3">
    <source>
        <dbReference type="ARBA" id="ARBA00012973"/>
    </source>
</evidence>
<dbReference type="GO" id="GO:0005737">
    <property type="term" value="C:cytoplasm"/>
    <property type="evidence" value="ECO:0007669"/>
    <property type="project" value="UniProtKB-UniRule"/>
</dbReference>
<keyword evidence="9 11" id="KW-0464">Manganese</keyword>
<evidence type="ECO:0000259" key="12">
    <source>
        <dbReference type="PROSITE" id="PS50991"/>
    </source>
</evidence>
<dbReference type="UniPathway" id="UPA00048">
    <property type="reaction ID" value="UER00070"/>
</dbReference>
<comment type="cofactor">
    <cofactor evidence="11">
        <name>Mn(2+)</name>
        <dbReference type="ChEBI" id="CHEBI:29035"/>
    </cofactor>
</comment>
<dbReference type="FunFam" id="3.20.20.70:FF:000010">
    <property type="entry name" value="2-isopropylmalate synthase"/>
    <property type="match status" value="1"/>
</dbReference>
<dbReference type="NCBIfam" id="TIGR00973">
    <property type="entry name" value="leuA_bact"/>
    <property type="match status" value="1"/>
</dbReference>
<dbReference type="GO" id="GO:0009098">
    <property type="term" value="P:L-leucine biosynthetic process"/>
    <property type="evidence" value="ECO:0007669"/>
    <property type="project" value="UniProtKB-UniRule"/>
</dbReference>
<reference evidence="15 17" key="2">
    <citation type="submission" date="2017-08" db="EMBL/GenBank/DDBJ databases">
        <title>Burning lignite coal seam in the remote Altai Mountains harbors a hydrogen-driven thermophilic microbial community.</title>
        <authorList>
            <person name="Kadnikov V.V."/>
            <person name="Mardanov A.V."/>
            <person name="Ivasenko D."/>
            <person name="Beletsky A.V."/>
            <person name="Karnachuk O.V."/>
            <person name="Ravin N.V."/>
        </authorList>
    </citation>
    <scope>NUCLEOTIDE SEQUENCE [LARGE SCALE GENOMIC DNA]</scope>
    <source>
        <strain evidence="15">AL33</strain>
    </source>
</reference>
<dbReference type="EMBL" id="PEBV01000004">
    <property type="protein sequence ID" value="PTQ54420.1"/>
    <property type="molecule type" value="Genomic_DNA"/>
</dbReference>
<feature type="binding site" evidence="11">
    <location>
        <position position="237"/>
    </location>
    <ligand>
        <name>Mn(2+)</name>
        <dbReference type="ChEBI" id="CHEBI:29035"/>
    </ligand>
</feature>
<dbReference type="FunFam" id="1.10.238.260:FF:000001">
    <property type="entry name" value="2-isopropylmalate synthase"/>
    <property type="match status" value="1"/>
</dbReference>
<dbReference type="PROSITE" id="PS00815">
    <property type="entry name" value="AIPM_HOMOCIT_SYNTH_1"/>
    <property type="match status" value="1"/>
</dbReference>
<keyword evidence="5 11" id="KW-0432">Leucine biosynthesis</keyword>
<dbReference type="AlphaFoldDB" id="A0A179IU89"/>
<dbReference type="InterPro" id="IPR002034">
    <property type="entry name" value="AIPM/Hcit_synth_CS"/>
</dbReference>
<keyword evidence="6 11" id="KW-0028">Amino-acid biosynthesis</keyword>
<dbReference type="CDD" id="cd07940">
    <property type="entry name" value="DRE_TIM_IPMS"/>
    <property type="match status" value="1"/>
</dbReference>
<evidence type="ECO:0000313" key="16">
    <source>
        <dbReference type="Proteomes" id="UP000243024"/>
    </source>
</evidence>
<dbReference type="Proteomes" id="UP000748108">
    <property type="component" value="Unassembled WGS sequence"/>
</dbReference>
<evidence type="ECO:0000256" key="9">
    <source>
        <dbReference type="ARBA" id="ARBA00023211"/>
    </source>
</evidence>
<evidence type="ECO:0000256" key="1">
    <source>
        <dbReference type="ARBA" id="ARBA00004689"/>
    </source>
</evidence>
<comment type="subunit">
    <text evidence="11">Homodimer.</text>
</comment>
<dbReference type="Proteomes" id="UP000243024">
    <property type="component" value="Unassembled WGS sequence"/>
</dbReference>
<dbReference type="InterPro" id="IPR005671">
    <property type="entry name" value="LeuA_bact_synth"/>
</dbReference>
<evidence type="ECO:0000256" key="6">
    <source>
        <dbReference type="ARBA" id="ARBA00022605"/>
    </source>
</evidence>
<reference evidence="13" key="3">
    <citation type="journal article" date="2021" name="Microbiology">
        <title>Metagenomic Analysis of the Microbial Community in the Underground Coal Fire Area (Kemerovo Region, Russia) Revealed Predominance of Thermophilic Members of the Phyla Deinococcus-thermus, Aquificae, and Firmicutes.</title>
        <authorList>
            <person name="Kadnikov V."/>
            <person name="Mardanov A.V."/>
            <person name="Beletsky A.V."/>
            <person name="Karnachuk O.V."/>
            <person name="Ravin N.V."/>
        </authorList>
    </citation>
    <scope>NUCLEOTIDE SEQUENCE</scope>
    <source>
        <strain evidence="13">RBS10-49</strain>
    </source>
</reference>
<comment type="pathway">
    <text evidence="1 11">Amino-acid biosynthesis; L-leucine biosynthesis; L-leucine from 3-methyl-2-oxobutanoate: step 1/4.</text>
</comment>
<comment type="function">
    <text evidence="11">Catalyzes the condensation of the acetyl group of acetyl-CoA with 3-methyl-2-oxobutanoate (2-ketoisovalerate) to form 3-carboxy-3-hydroxy-4-methylpentanoate (2-isopropylmalate).</text>
</comment>
<protein>
    <recommendedName>
        <fullName evidence="4 11">2-isopropylmalate synthase</fullName>
        <ecNumber evidence="3 11">2.3.3.13</ecNumber>
    </recommendedName>
    <alternativeName>
        <fullName evidence="11">Alpha-IPM synthase</fullName>
    </alternativeName>
    <alternativeName>
        <fullName evidence="11">Alpha-isopropylmalate synthase</fullName>
    </alternativeName>
</protein>
<reference evidence="14 16" key="1">
    <citation type="submission" date="2015-09" db="EMBL/GenBank/DDBJ databases">
        <title>Draft genome sequence of Hydrogenibacillus schlegelii DSM 2000.</title>
        <authorList>
            <person name="Hemp J."/>
        </authorList>
    </citation>
    <scope>NUCLEOTIDE SEQUENCE [LARGE SCALE GENOMIC DNA]</scope>
    <source>
        <strain evidence="14 16">MA 48</strain>
    </source>
</reference>
<keyword evidence="16" id="KW-1185">Reference proteome</keyword>
<dbReference type="Proteomes" id="UP000244180">
    <property type="component" value="Unassembled WGS sequence"/>
</dbReference>
<comment type="catalytic activity">
    <reaction evidence="11">
        <text>3-methyl-2-oxobutanoate + acetyl-CoA + H2O = (2S)-2-isopropylmalate + CoA + H(+)</text>
        <dbReference type="Rhea" id="RHEA:21524"/>
        <dbReference type="ChEBI" id="CHEBI:1178"/>
        <dbReference type="ChEBI" id="CHEBI:11851"/>
        <dbReference type="ChEBI" id="CHEBI:15377"/>
        <dbReference type="ChEBI" id="CHEBI:15378"/>
        <dbReference type="ChEBI" id="CHEBI:57287"/>
        <dbReference type="ChEBI" id="CHEBI:57288"/>
        <dbReference type="EC" id="2.3.3.13"/>
    </reaction>
</comment>
<dbReference type="InterPro" id="IPR036230">
    <property type="entry name" value="LeuA_allosteric_dom_sf"/>
</dbReference>
<dbReference type="SUPFAM" id="SSF51569">
    <property type="entry name" value="Aldolase"/>
    <property type="match status" value="1"/>
</dbReference>